<sequence>MAWYGIRGTRLGAAGTAMASQEAAQAVSSQLARTSRGTAEERDAGHGPDARRSAGQSLPRRTSWLSGETWLALCSSVSLSVLSGRQSVSRSVGQSVGRSVGRCWEQRGSLKVGGFWHILPPYNTTTAINDRSYACIEDPKALNT</sequence>
<protein>
    <submittedName>
        <fullName evidence="2">Uncharacterized protein</fullName>
    </submittedName>
</protein>
<name>F2PRY3_TRIEC</name>
<dbReference type="Proteomes" id="UP000009169">
    <property type="component" value="Unassembled WGS sequence"/>
</dbReference>
<feature type="compositionally biased region" description="Basic and acidic residues" evidence="1">
    <location>
        <begin position="38"/>
        <end position="52"/>
    </location>
</feature>
<reference evidence="3" key="1">
    <citation type="journal article" date="2012" name="MBio">
        <title>Comparative genome analysis of Trichophyton rubrum and related dermatophytes reveals candidate genes involved in infection.</title>
        <authorList>
            <person name="Martinez D.A."/>
            <person name="Oliver B.G."/>
            <person name="Graeser Y."/>
            <person name="Goldberg J.M."/>
            <person name="Li W."/>
            <person name="Martinez-Rossi N.M."/>
            <person name="Monod M."/>
            <person name="Shelest E."/>
            <person name="Barton R.C."/>
            <person name="Birch E."/>
            <person name="Brakhage A.A."/>
            <person name="Chen Z."/>
            <person name="Gurr S.J."/>
            <person name="Heiman D."/>
            <person name="Heitman J."/>
            <person name="Kosti I."/>
            <person name="Rossi A."/>
            <person name="Saif S."/>
            <person name="Samalova M."/>
            <person name="Saunders C.W."/>
            <person name="Shea T."/>
            <person name="Summerbell R.C."/>
            <person name="Xu J."/>
            <person name="Young S."/>
            <person name="Zeng Q."/>
            <person name="Birren B.W."/>
            <person name="Cuomo C.A."/>
            <person name="White T.C."/>
        </authorList>
    </citation>
    <scope>NUCLEOTIDE SEQUENCE [LARGE SCALE GENOMIC DNA]</scope>
    <source>
        <strain evidence="3">ATCC MYA-4606 / CBS 127.97</strain>
    </source>
</reference>
<organism evidence="2 3">
    <name type="scientific">Trichophyton equinum (strain ATCC MYA-4606 / CBS 127.97)</name>
    <name type="common">Horse ringworm fungus</name>
    <dbReference type="NCBI Taxonomy" id="559882"/>
    <lineage>
        <taxon>Eukaryota</taxon>
        <taxon>Fungi</taxon>
        <taxon>Dikarya</taxon>
        <taxon>Ascomycota</taxon>
        <taxon>Pezizomycotina</taxon>
        <taxon>Eurotiomycetes</taxon>
        <taxon>Eurotiomycetidae</taxon>
        <taxon>Onygenales</taxon>
        <taxon>Arthrodermataceae</taxon>
        <taxon>Trichophyton</taxon>
    </lineage>
</organism>
<evidence type="ECO:0000313" key="2">
    <source>
        <dbReference type="EMBL" id="EGE04651.1"/>
    </source>
</evidence>
<accession>F2PRY3</accession>
<dbReference type="VEuPathDB" id="FungiDB:TEQG_03519"/>
<keyword evidence="3" id="KW-1185">Reference proteome</keyword>
<gene>
    <name evidence="2" type="ORF">TEQG_03519</name>
</gene>
<feature type="region of interest" description="Disordered" evidence="1">
    <location>
        <begin position="25"/>
        <end position="60"/>
    </location>
</feature>
<evidence type="ECO:0000256" key="1">
    <source>
        <dbReference type="SAM" id="MobiDB-lite"/>
    </source>
</evidence>
<dbReference type="AlphaFoldDB" id="F2PRY3"/>
<dbReference type="EMBL" id="DS995734">
    <property type="protein sequence ID" value="EGE04651.1"/>
    <property type="molecule type" value="Genomic_DNA"/>
</dbReference>
<evidence type="ECO:0000313" key="3">
    <source>
        <dbReference type="Proteomes" id="UP000009169"/>
    </source>
</evidence>
<dbReference type="HOGENOM" id="CLU_1797819_0_0_1"/>
<proteinExistence type="predicted"/>